<dbReference type="EMBL" id="ML736814">
    <property type="protein sequence ID" value="KAE8400562.1"/>
    <property type="molecule type" value="Genomic_DNA"/>
</dbReference>
<dbReference type="Proteomes" id="UP000325579">
    <property type="component" value="Unassembled WGS sequence"/>
</dbReference>
<name>A0A5N7D2B8_9EURO</name>
<dbReference type="OrthoDB" id="4506844at2759"/>
<accession>A0A5N7D2B8</accession>
<evidence type="ECO:0000313" key="2">
    <source>
        <dbReference type="EMBL" id="KAE8400562.1"/>
    </source>
</evidence>
<feature type="region of interest" description="Disordered" evidence="1">
    <location>
        <begin position="640"/>
        <end position="659"/>
    </location>
</feature>
<sequence>MFSGNKCQLYRRLQYARVTVVNLQILWRPPIQAYLKHSFFNESDSITLDTRIPIAGSYKYLSELGDRGEKDTWRARFLMVIFYRLLKATGGKKKQVASVNRTVALLVNSGIVNDSREQVSLHCDTWGKIGRRLELLCKELQGVGAQDEDESDEESNTVGGCSQHNTRREYLGFLFRLPLDMSNDCLRKIPLSGEKRAPKVQRLRDRGLYPDPKYDAVNDLASDIFNYLWECIRKSLMREDFLLYKEPKRRSQIPPHTKGTNNSSSRDSGVYSMPLQPPGHVTYIGSTTRGMEVSHGNAQDTATYTTLISGEVSEPAYIATQTEHSVSDQQPNEVQPLLPQPEHNTLPGSNNCSERSETETESRNVNPRPYLHYTPNHPLTQQSDTLPAQHPIQEPPIVSQSNNQFEPQMDVSPGGFNPRPYLHYTPSYPFTQQSDILPAQHSIHEPRIVPQSDNQYEPDQMDMSPSGFNPRPYLHYTPSHPFTQQSDILPTQRPIQEPHIVPQSNNQFEPDQMDVTPREFDPRPYLHYTPTSEVLDNPFYQQSDTIPATTIHHLFLQHPHMALSRSNSQGIPPQVDTIPGQFNPRPYLYYTPISVSDQTSQQNSESNQVTFDQQTYLSTSGQSSHPHITQIDTACGRTPKTGTNHSFEHEHHDANSTQGWKEQYRLGPGCTETRPDALNGLNRRGNHVSSSQSIVIVA</sequence>
<dbReference type="GeneID" id="43667644"/>
<feature type="compositionally biased region" description="Polar residues" evidence="1">
    <location>
        <begin position="322"/>
        <end position="333"/>
    </location>
</feature>
<protein>
    <submittedName>
        <fullName evidence="2">Uncharacterized protein</fullName>
    </submittedName>
</protein>
<feature type="region of interest" description="Disordered" evidence="1">
    <location>
        <begin position="322"/>
        <end position="400"/>
    </location>
</feature>
<organism evidence="2 3">
    <name type="scientific">Aspergillus pseudonomiae</name>
    <dbReference type="NCBI Taxonomy" id="1506151"/>
    <lineage>
        <taxon>Eukaryota</taxon>
        <taxon>Fungi</taxon>
        <taxon>Dikarya</taxon>
        <taxon>Ascomycota</taxon>
        <taxon>Pezizomycotina</taxon>
        <taxon>Eurotiomycetes</taxon>
        <taxon>Eurotiomycetidae</taxon>
        <taxon>Eurotiales</taxon>
        <taxon>Aspergillaceae</taxon>
        <taxon>Aspergillus</taxon>
        <taxon>Aspergillus subgen. Circumdati</taxon>
    </lineage>
</organism>
<dbReference type="RefSeq" id="XP_031937881.1">
    <property type="nucleotide sequence ID" value="XM_032082953.1"/>
</dbReference>
<dbReference type="AlphaFoldDB" id="A0A5N7D2B8"/>
<keyword evidence="3" id="KW-1185">Reference proteome</keyword>
<evidence type="ECO:0000313" key="3">
    <source>
        <dbReference type="Proteomes" id="UP000325579"/>
    </source>
</evidence>
<feature type="compositionally biased region" description="Polar residues" evidence="1">
    <location>
        <begin position="377"/>
        <end position="386"/>
    </location>
</feature>
<accession>A0A5N6II05</accession>
<reference evidence="2 3" key="1">
    <citation type="submission" date="2019-04" db="EMBL/GenBank/DDBJ databases">
        <authorList>
            <consortium name="DOE Joint Genome Institute"/>
            <person name="Mondo S."/>
            <person name="Kjaerbolling I."/>
            <person name="Vesth T."/>
            <person name="Frisvad J.C."/>
            <person name="Nybo J.L."/>
            <person name="Theobald S."/>
            <person name="Kildgaard S."/>
            <person name="Isbrandt T."/>
            <person name="Kuo A."/>
            <person name="Sato A."/>
            <person name="Lyhne E.K."/>
            <person name="Kogle M.E."/>
            <person name="Wiebenga A."/>
            <person name="Kun R.S."/>
            <person name="Lubbers R.J."/>
            <person name="Makela M.R."/>
            <person name="Barry K."/>
            <person name="Chovatia M."/>
            <person name="Clum A."/>
            <person name="Daum C."/>
            <person name="Haridas S."/>
            <person name="He G."/>
            <person name="LaButti K."/>
            <person name="Lipzen A."/>
            <person name="Riley R."/>
            <person name="Salamov A."/>
            <person name="Simmons B.A."/>
            <person name="Magnuson J.K."/>
            <person name="Henrissat B."/>
            <person name="Mortensen U.H."/>
            <person name="Larsen T.O."/>
            <person name="Devries R.P."/>
            <person name="Grigoriev I.V."/>
            <person name="Machida M."/>
            <person name="Baker S.E."/>
            <person name="Andersen M.R."/>
            <person name="Cantor M.N."/>
            <person name="Hua S.X."/>
        </authorList>
    </citation>
    <scope>NUCLEOTIDE SEQUENCE [LARGE SCALE GENOMIC DNA]</scope>
    <source>
        <strain evidence="2 3">CBS 119388</strain>
    </source>
</reference>
<feature type="compositionally biased region" description="Polar residues" evidence="1">
    <location>
        <begin position="258"/>
        <end position="267"/>
    </location>
</feature>
<evidence type="ECO:0000256" key="1">
    <source>
        <dbReference type="SAM" id="MobiDB-lite"/>
    </source>
</evidence>
<proteinExistence type="predicted"/>
<gene>
    <name evidence="2" type="ORF">BDV37DRAFT_257464</name>
</gene>
<feature type="region of interest" description="Disordered" evidence="1">
    <location>
        <begin position="249"/>
        <end position="277"/>
    </location>
</feature>